<dbReference type="EMBL" id="MCFF01000038">
    <property type="protein sequence ID" value="ORZ08263.1"/>
    <property type="molecule type" value="Genomic_DNA"/>
</dbReference>
<proteinExistence type="predicted"/>
<dbReference type="GO" id="GO:0005576">
    <property type="term" value="C:extracellular region"/>
    <property type="evidence" value="ECO:0007669"/>
    <property type="project" value="UniProtKB-SubCell"/>
</dbReference>
<accession>A0A1Y2GE20</accession>
<comment type="caution">
    <text evidence="5">The sequence shown here is derived from an EMBL/GenBank/DDBJ whole genome shotgun (WGS) entry which is preliminary data.</text>
</comment>
<dbReference type="Pfam" id="PF20147">
    <property type="entry name" value="Crinkler"/>
    <property type="match status" value="1"/>
</dbReference>
<keyword evidence="3" id="KW-0964">Secreted</keyword>
<dbReference type="InParanoid" id="A0A1Y2GE20"/>
<evidence type="ECO:0000256" key="1">
    <source>
        <dbReference type="ARBA" id="ARBA00004340"/>
    </source>
</evidence>
<dbReference type="AlphaFoldDB" id="A0A1Y2GE20"/>
<dbReference type="Proteomes" id="UP000193648">
    <property type="component" value="Unassembled WGS sequence"/>
</dbReference>
<dbReference type="RefSeq" id="XP_021878346.1">
    <property type="nucleotide sequence ID" value="XM_022026760.1"/>
</dbReference>
<evidence type="ECO:0000256" key="3">
    <source>
        <dbReference type="ARBA" id="ARBA00022525"/>
    </source>
</evidence>
<dbReference type="GO" id="GO:0043657">
    <property type="term" value="C:host cell"/>
    <property type="evidence" value="ECO:0007669"/>
    <property type="project" value="UniProtKB-SubCell"/>
</dbReference>
<dbReference type="OrthoDB" id="2304312at2759"/>
<dbReference type="InterPro" id="IPR045379">
    <property type="entry name" value="Crinkler_N"/>
</dbReference>
<dbReference type="GeneID" id="33568603"/>
<reference evidence="5 6" key="1">
    <citation type="submission" date="2016-07" db="EMBL/GenBank/DDBJ databases">
        <title>Pervasive Adenine N6-methylation of Active Genes in Fungi.</title>
        <authorList>
            <consortium name="DOE Joint Genome Institute"/>
            <person name="Mondo S.J."/>
            <person name="Dannebaum R.O."/>
            <person name="Kuo R.C."/>
            <person name="Labutti K."/>
            <person name="Haridas S."/>
            <person name="Kuo A."/>
            <person name="Salamov A."/>
            <person name="Ahrendt S.R."/>
            <person name="Lipzen A."/>
            <person name="Sullivan W."/>
            <person name="Andreopoulos W.B."/>
            <person name="Clum A."/>
            <person name="Lindquist E."/>
            <person name="Daum C."/>
            <person name="Ramamoorthy G.K."/>
            <person name="Gryganskyi A."/>
            <person name="Culley D."/>
            <person name="Magnuson J.K."/>
            <person name="James T.Y."/>
            <person name="O'Malley M.A."/>
            <person name="Stajich J.E."/>
            <person name="Spatafora J.W."/>
            <person name="Visel A."/>
            <person name="Grigoriev I.V."/>
        </authorList>
    </citation>
    <scope>NUCLEOTIDE SEQUENCE [LARGE SCALE GENOMIC DNA]</scope>
    <source>
        <strain evidence="5 6">NRRL 3116</strain>
    </source>
</reference>
<keyword evidence="6" id="KW-1185">Reference proteome</keyword>
<evidence type="ECO:0000313" key="5">
    <source>
        <dbReference type="EMBL" id="ORZ08263.1"/>
    </source>
</evidence>
<evidence type="ECO:0000313" key="6">
    <source>
        <dbReference type="Proteomes" id="UP000193648"/>
    </source>
</evidence>
<comment type="subcellular location">
    <subcellularLocation>
        <location evidence="1">Host cell</location>
    </subcellularLocation>
    <subcellularLocation>
        <location evidence="2">Secreted</location>
    </subcellularLocation>
</comment>
<feature type="domain" description="Crinkler effector protein N-terminal" evidence="4">
    <location>
        <begin position="6"/>
        <end position="54"/>
    </location>
</feature>
<protein>
    <recommendedName>
        <fullName evidence="4">Crinkler effector protein N-terminal domain-containing protein</fullName>
    </recommendedName>
</protein>
<organism evidence="5 6">
    <name type="scientific">Lobosporangium transversale</name>
    <dbReference type="NCBI Taxonomy" id="64571"/>
    <lineage>
        <taxon>Eukaryota</taxon>
        <taxon>Fungi</taxon>
        <taxon>Fungi incertae sedis</taxon>
        <taxon>Mucoromycota</taxon>
        <taxon>Mortierellomycotina</taxon>
        <taxon>Mortierellomycetes</taxon>
        <taxon>Mortierellales</taxon>
        <taxon>Mortierellaceae</taxon>
        <taxon>Lobosporangium</taxon>
    </lineage>
</organism>
<sequence length="112" mass="11956">MSTQKIKLFCILDGDSSGFEVKLENDDTIAALKDAIKEKQSPLLDDIRASELKIGAKKGVTEISEVFGASSAKKTIHVIVQRPSAVVNIVSLAPTALSPSPPLIRPGTSRKK</sequence>
<evidence type="ECO:0000256" key="2">
    <source>
        <dbReference type="ARBA" id="ARBA00004613"/>
    </source>
</evidence>
<gene>
    <name evidence="5" type="ORF">BCR41DRAFT_373296</name>
</gene>
<name>A0A1Y2GE20_9FUNG</name>
<evidence type="ECO:0000259" key="4">
    <source>
        <dbReference type="Pfam" id="PF20147"/>
    </source>
</evidence>